<protein>
    <submittedName>
        <fullName evidence="2">Uncharacterized protein</fullName>
    </submittedName>
</protein>
<name>A0A2L0F7J6_SORCE</name>
<sequence>MKRFLMALGLTAIVCTGCDEIVFELSPSGVHPSDPDPAPPSSEDDDPPTPSAVAIRGGDVPPDFGFRMWEDPDSLVLIFDSDAQECPPTVIEATCDNAPRWQFMLALPPEFDAPGPVDLRDPRVSFHESLSEAVPDCAFGGGTGTGGGYFRGTIEIVSSDETSLVVRAHDVGLEGQVNGDFTVQRCSAAADPATGE</sequence>
<dbReference type="AlphaFoldDB" id="A0A2L0F7J6"/>
<proteinExistence type="predicted"/>
<reference evidence="2 3" key="1">
    <citation type="submission" date="2015-09" db="EMBL/GenBank/DDBJ databases">
        <title>Sorangium comparison.</title>
        <authorList>
            <person name="Zaburannyi N."/>
            <person name="Bunk B."/>
            <person name="Overmann J."/>
            <person name="Mueller R."/>
        </authorList>
    </citation>
    <scope>NUCLEOTIDE SEQUENCE [LARGE SCALE GENOMIC DNA]</scope>
    <source>
        <strain evidence="2 3">So ce26</strain>
    </source>
</reference>
<organism evidence="2 3">
    <name type="scientific">Sorangium cellulosum</name>
    <name type="common">Polyangium cellulosum</name>
    <dbReference type="NCBI Taxonomy" id="56"/>
    <lineage>
        <taxon>Bacteria</taxon>
        <taxon>Pseudomonadati</taxon>
        <taxon>Myxococcota</taxon>
        <taxon>Polyangia</taxon>
        <taxon>Polyangiales</taxon>
        <taxon>Polyangiaceae</taxon>
        <taxon>Sorangium</taxon>
    </lineage>
</organism>
<evidence type="ECO:0000313" key="2">
    <source>
        <dbReference type="EMBL" id="AUX47487.1"/>
    </source>
</evidence>
<dbReference type="Proteomes" id="UP000238348">
    <property type="component" value="Chromosome"/>
</dbReference>
<evidence type="ECO:0000313" key="3">
    <source>
        <dbReference type="Proteomes" id="UP000238348"/>
    </source>
</evidence>
<dbReference type="RefSeq" id="WP_104985501.1">
    <property type="nucleotide sequence ID" value="NZ_CP012673.1"/>
</dbReference>
<evidence type="ECO:0000256" key="1">
    <source>
        <dbReference type="SAM" id="MobiDB-lite"/>
    </source>
</evidence>
<dbReference type="OrthoDB" id="5514966at2"/>
<gene>
    <name evidence="2" type="ORF">SOCE26_090080</name>
</gene>
<feature type="region of interest" description="Disordered" evidence="1">
    <location>
        <begin position="26"/>
        <end position="57"/>
    </location>
</feature>
<accession>A0A2L0F7J6</accession>
<dbReference type="EMBL" id="CP012673">
    <property type="protein sequence ID" value="AUX47487.1"/>
    <property type="molecule type" value="Genomic_DNA"/>
</dbReference>